<feature type="region of interest" description="Disordered" evidence="1">
    <location>
        <begin position="20"/>
        <end position="67"/>
    </location>
</feature>
<accession>A0A8X6TUH1</accession>
<organism evidence="2 3">
    <name type="scientific">Nephila pilipes</name>
    <name type="common">Giant wood spider</name>
    <name type="synonym">Nephila maculata</name>
    <dbReference type="NCBI Taxonomy" id="299642"/>
    <lineage>
        <taxon>Eukaryota</taxon>
        <taxon>Metazoa</taxon>
        <taxon>Ecdysozoa</taxon>
        <taxon>Arthropoda</taxon>
        <taxon>Chelicerata</taxon>
        <taxon>Arachnida</taxon>
        <taxon>Araneae</taxon>
        <taxon>Araneomorphae</taxon>
        <taxon>Entelegynae</taxon>
        <taxon>Araneoidea</taxon>
        <taxon>Nephilidae</taxon>
        <taxon>Nephila</taxon>
    </lineage>
</organism>
<comment type="caution">
    <text evidence="2">The sequence shown here is derived from an EMBL/GenBank/DDBJ whole genome shotgun (WGS) entry which is preliminary data.</text>
</comment>
<evidence type="ECO:0000313" key="3">
    <source>
        <dbReference type="Proteomes" id="UP000887013"/>
    </source>
</evidence>
<feature type="compositionally biased region" description="Acidic residues" evidence="1">
    <location>
        <begin position="27"/>
        <end position="36"/>
    </location>
</feature>
<keyword evidence="3" id="KW-1185">Reference proteome</keyword>
<dbReference type="AlphaFoldDB" id="A0A8X6TUH1"/>
<dbReference type="EMBL" id="BMAW01111377">
    <property type="protein sequence ID" value="GFT47650.1"/>
    <property type="molecule type" value="Genomic_DNA"/>
</dbReference>
<dbReference type="Proteomes" id="UP000887013">
    <property type="component" value="Unassembled WGS sequence"/>
</dbReference>
<protein>
    <submittedName>
        <fullName evidence="2">Uncharacterized protein</fullName>
    </submittedName>
</protein>
<feature type="non-terminal residue" evidence="2">
    <location>
        <position position="1"/>
    </location>
</feature>
<name>A0A8X6TUH1_NEPPI</name>
<gene>
    <name evidence="2" type="ORF">NPIL_127481</name>
</gene>
<feature type="compositionally biased region" description="Acidic residues" evidence="1">
    <location>
        <begin position="47"/>
        <end position="59"/>
    </location>
</feature>
<evidence type="ECO:0000313" key="2">
    <source>
        <dbReference type="EMBL" id="GFT47650.1"/>
    </source>
</evidence>
<reference evidence="2" key="1">
    <citation type="submission" date="2020-08" db="EMBL/GenBank/DDBJ databases">
        <title>Multicomponent nature underlies the extraordinary mechanical properties of spider dragline silk.</title>
        <authorList>
            <person name="Kono N."/>
            <person name="Nakamura H."/>
            <person name="Mori M."/>
            <person name="Yoshida Y."/>
            <person name="Ohtoshi R."/>
            <person name="Malay A.D."/>
            <person name="Moran D.A.P."/>
            <person name="Tomita M."/>
            <person name="Numata K."/>
            <person name="Arakawa K."/>
        </authorList>
    </citation>
    <scope>NUCLEOTIDE SEQUENCE</scope>
</reference>
<sequence>MSGKKKLSLQEALDLLQSFPSESSDALSDDSSDEEVPGNILLKFSSDSEEDGQETEQDQGDSCLENTVFPTPGCIKSKVNRGSRGKRCPDRSSNFPHKIWVCGYHI</sequence>
<proteinExistence type="predicted"/>
<evidence type="ECO:0000256" key="1">
    <source>
        <dbReference type="SAM" id="MobiDB-lite"/>
    </source>
</evidence>